<dbReference type="eggNOG" id="ENOG503433J">
    <property type="taxonomic scope" value="Bacteria"/>
</dbReference>
<proteinExistence type="predicted"/>
<dbReference type="Proteomes" id="UP000006281">
    <property type="component" value="Chromosome"/>
</dbReference>
<dbReference type="EMBL" id="HE804045">
    <property type="protein sequence ID" value="CCH35573.1"/>
    <property type="molecule type" value="Genomic_DNA"/>
</dbReference>
<name>K0KGD4_SACES</name>
<dbReference type="PATRIC" id="fig|1179773.3.peg.8436"/>
<organism evidence="1 2">
    <name type="scientific">Saccharothrix espanaensis (strain ATCC 51144 / DSM 44229 / JCM 9112 / NBRC 15066 / NRRL 15764)</name>
    <dbReference type="NCBI Taxonomy" id="1179773"/>
    <lineage>
        <taxon>Bacteria</taxon>
        <taxon>Bacillati</taxon>
        <taxon>Actinomycetota</taxon>
        <taxon>Actinomycetes</taxon>
        <taxon>Pseudonocardiales</taxon>
        <taxon>Pseudonocardiaceae</taxon>
        <taxon>Saccharothrix</taxon>
    </lineage>
</organism>
<dbReference type="BioCyc" id="SESP1179773:BN6_RS40505-MONOMER"/>
<evidence type="ECO:0000313" key="1">
    <source>
        <dbReference type="EMBL" id="CCH35573.1"/>
    </source>
</evidence>
<reference evidence="1 2" key="1">
    <citation type="journal article" date="2012" name="BMC Genomics">
        <title>Complete genome sequence of Saccharothrix espanaensis DSM 44229T and comparison to the other completely sequenced Pseudonocardiaceae.</title>
        <authorList>
            <person name="Strobel T."/>
            <person name="Al-Dilaimi A."/>
            <person name="Blom J."/>
            <person name="Gessner A."/>
            <person name="Kalinowski J."/>
            <person name="Luzhetska M."/>
            <person name="Puhler A."/>
            <person name="Szczepanowski R."/>
            <person name="Bechthold A."/>
            <person name="Ruckert C."/>
        </authorList>
    </citation>
    <scope>NUCLEOTIDE SEQUENCE [LARGE SCALE GENOMIC DNA]</scope>
    <source>
        <strain evidence="2">ATCC 51144 / DSM 44229 / JCM 9112 / NBRC 15066 / NRRL 15764</strain>
    </source>
</reference>
<dbReference type="KEGG" id="sesp:BN6_83570"/>
<protein>
    <submittedName>
        <fullName evidence="1">Uncharacterized protein</fullName>
    </submittedName>
</protein>
<accession>K0KGD4</accession>
<gene>
    <name evidence="1" type="ordered locus">BN6_83570</name>
</gene>
<sequence length="149" mass="16134">MRRPIRVCSVMGLVRPGRRTVEGMGSWVPRDETESAAGWRLWLALSTRVWPDGEWDGTPASAVARLQEVVRACNAIRSACPADAPVSRLVDSVVFVVSLPLELWRDDREPVDADRAALLHGDLAGVVEHAAGVRAVLASGGGWAELESR</sequence>
<dbReference type="STRING" id="1179773.BN6_83570"/>
<keyword evidence="2" id="KW-1185">Reference proteome</keyword>
<dbReference type="HOGENOM" id="CLU_1748331_0_0_11"/>
<evidence type="ECO:0000313" key="2">
    <source>
        <dbReference type="Proteomes" id="UP000006281"/>
    </source>
</evidence>
<dbReference type="AlphaFoldDB" id="K0KGD4"/>